<dbReference type="InterPro" id="IPR032466">
    <property type="entry name" value="Metal_Hydrolase"/>
</dbReference>
<dbReference type="EMBL" id="JADNYJ010000001">
    <property type="protein sequence ID" value="KAF8913722.1"/>
    <property type="molecule type" value="Genomic_DNA"/>
</dbReference>
<comment type="similarity">
    <text evidence="3">Belongs to the metallo-dependent hydrolases superfamily.</text>
</comment>
<dbReference type="GO" id="GO:0019748">
    <property type="term" value="P:secondary metabolic process"/>
    <property type="evidence" value="ECO:0007669"/>
    <property type="project" value="TreeGrafter"/>
</dbReference>
<dbReference type="AlphaFoldDB" id="A0A9P5P182"/>
<dbReference type="InterPro" id="IPR006680">
    <property type="entry name" value="Amidohydro-rel"/>
</dbReference>
<dbReference type="OrthoDB" id="191270at2759"/>
<dbReference type="InterPro" id="IPR032465">
    <property type="entry name" value="ACMSD"/>
</dbReference>
<dbReference type="SUPFAM" id="SSF51556">
    <property type="entry name" value="Metallo-dependent hydrolases"/>
    <property type="match status" value="1"/>
</dbReference>
<evidence type="ECO:0000256" key="2">
    <source>
        <dbReference type="ARBA" id="ARBA00023239"/>
    </source>
</evidence>
<dbReference type="GO" id="GO:0016831">
    <property type="term" value="F:carboxy-lyase activity"/>
    <property type="evidence" value="ECO:0007669"/>
    <property type="project" value="UniProtKB-KW"/>
</dbReference>
<dbReference type="PANTHER" id="PTHR21240:SF28">
    <property type="entry name" value="ISO-OROTATE DECARBOXYLASE (EUROFUNG)"/>
    <property type="match status" value="1"/>
</dbReference>
<proteinExistence type="inferred from homology"/>
<dbReference type="Pfam" id="PF04909">
    <property type="entry name" value="Amidohydro_2"/>
    <property type="match status" value="1"/>
</dbReference>
<dbReference type="PANTHER" id="PTHR21240">
    <property type="entry name" value="2-AMINO-3-CARBOXYLMUCONATE-6-SEMIALDEHYDE DECARBOXYLASE"/>
    <property type="match status" value="1"/>
</dbReference>
<name>A0A9P5P182_GYMJU</name>
<evidence type="ECO:0000259" key="4">
    <source>
        <dbReference type="Pfam" id="PF04909"/>
    </source>
</evidence>
<keyword evidence="2 3" id="KW-0456">Lyase</keyword>
<dbReference type="Gene3D" id="3.20.20.140">
    <property type="entry name" value="Metal-dependent hydrolases"/>
    <property type="match status" value="1"/>
</dbReference>
<gene>
    <name evidence="5" type="ORF">CPB84DRAFT_1757352</name>
</gene>
<feature type="domain" description="Amidohydrolase-related" evidence="4">
    <location>
        <begin position="136"/>
        <end position="382"/>
    </location>
</feature>
<dbReference type="GO" id="GO:0005829">
    <property type="term" value="C:cytosol"/>
    <property type="evidence" value="ECO:0007669"/>
    <property type="project" value="TreeGrafter"/>
</dbReference>
<dbReference type="GO" id="GO:0016787">
    <property type="term" value="F:hydrolase activity"/>
    <property type="evidence" value="ECO:0007669"/>
    <property type="project" value="InterPro"/>
</dbReference>
<comment type="caution">
    <text evidence="5">The sequence shown here is derived from an EMBL/GenBank/DDBJ whole genome shotgun (WGS) entry which is preliminary data.</text>
</comment>
<sequence length="384" mass="41894">MPLSAKLVVDIHTHVYLPRYAALLRSRSSVPFIRSTTTHQGTSEDRLLILDHEPSGGRPVGAQYWDREEKLKFMDKHGIDISIVSSANPWLDFLPASQARTLASELNNDLEQYCSTSPVVGNHKVKRLYGLGLLPLVPEITTSALLEIVRQIGSLPHLRGLIMGTRGIGKGLDDEALDPVWAAIENAGLIVFLHPHYGVDGSAWGDKGNGHVLPLALGFPFETTTAATRLILSGVFDKFPSLRLLLAHSGGALPALSSRLASCIGHDPIVASRLKHDARYYLGKLYLDAVAYGPEELGFVSDVISRAERYKPGTSTKNAANRSVGSKRMLFGTDHPFFPPLSSSNKWASVTENLEAIADVEGWSEEDKDGVRGRNAISLFNLEE</sequence>
<reference evidence="5" key="1">
    <citation type="submission" date="2020-11" db="EMBL/GenBank/DDBJ databases">
        <authorList>
            <consortium name="DOE Joint Genome Institute"/>
            <person name="Ahrendt S."/>
            <person name="Riley R."/>
            <person name="Andreopoulos W."/>
            <person name="LaButti K."/>
            <person name="Pangilinan J."/>
            <person name="Ruiz-duenas F.J."/>
            <person name="Barrasa J.M."/>
            <person name="Sanchez-Garcia M."/>
            <person name="Camarero S."/>
            <person name="Miyauchi S."/>
            <person name="Serrano A."/>
            <person name="Linde D."/>
            <person name="Babiker R."/>
            <person name="Drula E."/>
            <person name="Ayuso-Fernandez I."/>
            <person name="Pacheco R."/>
            <person name="Padilla G."/>
            <person name="Ferreira P."/>
            <person name="Barriuso J."/>
            <person name="Kellner H."/>
            <person name="Castanera R."/>
            <person name="Alfaro M."/>
            <person name="Ramirez L."/>
            <person name="Pisabarro A.G."/>
            <person name="Kuo A."/>
            <person name="Tritt A."/>
            <person name="Lipzen A."/>
            <person name="He G."/>
            <person name="Yan M."/>
            <person name="Ng V."/>
            <person name="Cullen D."/>
            <person name="Martin F."/>
            <person name="Rosso M.-N."/>
            <person name="Henrissat B."/>
            <person name="Hibbett D."/>
            <person name="Martinez A.T."/>
            <person name="Grigoriev I.V."/>
        </authorList>
    </citation>
    <scope>NUCLEOTIDE SEQUENCE</scope>
    <source>
        <strain evidence="5">AH 44721</strain>
    </source>
</reference>
<keyword evidence="1 3" id="KW-0210">Decarboxylase</keyword>
<evidence type="ECO:0000313" key="5">
    <source>
        <dbReference type="EMBL" id="KAF8913722.1"/>
    </source>
</evidence>
<keyword evidence="6" id="KW-1185">Reference proteome</keyword>
<evidence type="ECO:0000256" key="3">
    <source>
        <dbReference type="RuleBase" id="RU366045"/>
    </source>
</evidence>
<protein>
    <recommendedName>
        <fullName evidence="4">Amidohydrolase-related domain-containing protein</fullName>
    </recommendedName>
</protein>
<evidence type="ECO:0000256" key="1">
    <source>
        <dbReference type="ARBA" id="ARBA00022793"/>
    </source>
</evidence>
<organism evidence="5 6">
    <name type="scientific">Gymnopilus junonius</name>
    <name type="common">Spectacular rustgill mushroom</name>
    <name type="synonym">Gymnopilus spectabilis subsp. junonius</name>
    <dbReference type="NCBI Taxonomy" id="109634"/>
    <lineage>
        <taxon>Eukaryota</taxon>
        <taxon>Fungi</taxon>
        <taxon>Dikarya</taxon>
        <taxon>Basidiomycota</taxon>
        <taxon>Agaricomycotina</taxon>
        <taxon>Agaricomycetes</taxon>
        <taxon>Agaricomycetidae</taxon>
        <taxon>Agaricales</taxon>
        <taxon>Agaricineae</taxon>
        <taxon>Hymenogastraceae</taxon>
        <taxon>Gymnopilus</taxon>
    </lineage>
</organism>
<dbReference type="Proteomes" id="UP000724874">
    <property type="component" value="Unassembled WGS sequence"/>
</dbReference>
<evidence type="ECO:0000313" key="6">
    <source>
        <dbReference type="Proteomes" id="UP000724874"/>
    </source>
</evidence>
<accession>A0A9P5P182</accession>